<sequence length="216" mass="24721">MTHPTLKEGFTEWEININQDLDFIRAEILKHGIKRYWGYDHISKTHKLMRVQYPKRFFSRADMERILPKYKKCKLCSVGKKFIKGKNNNTNNMTYSIIDNLGRIPKIGRYISGNRYITEPIIMQILSTISRYPFAITLKPFGKALASILVGILGEVGVIYLIKNKIVQGEWANFFANYLTSTLEMPARGGTLSLGFKDDIRALKSAIKSGNFYGIA</sequence>
<accession>A0A0F9N6S2</accession>
<evidence type="ECO:0000313" key="1">
    <source>
        <dbReference type="EMBL" id="KKN15270.1"/>
    </source>
</evidence>
<comment type="caution">
    <text evidence="1">The sequence shown here is derived from an EMBL/GenBank/DDBJ whole genome shotgun (WGS) entry which is preliminary data.</text>
</comment>
<proteinExistence type="predicted"/>
<dbReference type="EMBL" id="LAZR01003729">
    <property type="protein sequence ID" value="KKN15270.1"/>
    <property type="molecule type" value="Genomic_DNA"/>
</dbReference>
<feature type="non-terminal residue" evidence="1">
    <location>
        <position position="216"/>
    </location>
</feature>
<protein>
    <submittedName>
        <fullName evidence="1">Uncharacterized protein</fullName>
    </submittedName>
</protein>
<organism evidence="1">
    <name type="scientific">marine sediment metagenome</name>
    <dbReference type="NCBI Taxonomy" id="412755"/>
    <lineage>
        <taxon>unclassified sequences</taxon>
        <taxon>metagenomes</taxon>
        <taxon>ecological metagenomes</taxon>
    </lineage>
</organism>
<reference evidence="1" key="1">
    <citation type="journal article" date="2015" name="Nature">
        <title>Complex archaea that bridge the gap between prokaryotes and eukaryotes.</title>
        <authorList>
            <person name="Spang A."/>
            <person name="Saw J.H."/>
            <person name="Jorgensen S.L."/>
            <person name="Zaremba-Niedzwiedzka K."/>
            <person name="Martijn J."/>
            <person name="Lind A.E."/>
            <person name="van Eijk R."/>
            <person name="Schleper C."/>
            <person name="Guy L."/>
            <person name="Ettema T.J."/>
        </authorList>
    </citation>
    <scope>NUCLEOTIDE SEQUENCE</scope>
</reference>
<gene>
    <name evidence="1" type="ORF">LCGC14_0987890</name>
</gene>
<dbReference type="AlphaFoldDB" id="A0A0F9N6S2"/>
<name>A0A0F9N6S2_9ZZZZ</name>